<evidence type="ECO:0000313" key="3">
    <source>
        <dbReference type="Proteomes" id="UP000050920"/>
    </source>
</evidence>
<dbReference type="EMBL" id="AYGX02000130">
    <property type="protein sequence ID" value="KRO26483.1"/>
    <property type="molecule type" value="Genomic_DNA"/>
</dbReference>
<keyword evidence="3" id="KW-1185">Reference proteome</keyword>
<feature type="domain" description="N-acetyltransferase" evidence="1">
    <location>
        <begin position="2"/>
        <end position="157"/>
    </location>
</feature>
<evidence type="ECO:0000259" key="1">
    <source>
        <dbReference type="PROSITE" id="PS51186"/>
    </source>
</evidence>
<comment type="caution">
    <text evidence="2">The sequence shown here is derived from an EMBL/GenBank/DDBJ whole genome shotgun (WGS) entry which is preliminary data.</text>
</comment>
<dbReference type="CDD" id="cd04301">
    <property type="entry name" value="NAT_SF"/>
    <property type="match status" value="1"/>
</dbReference>
<gene>
    <name evidence="2" type="ORF">DY78_GL000907</name>
</gene>
<dbReference type="AlphaFoldDB" id="A0A0R2NRD2"/>
<accession>A0A0R2NRD2</accession>
<proteinExistence type="predicted"/>
<evidence type="ECO:0000313" key="2">
    <source>
        <dbReference type="EMBL" id="KRO26483.1"/>
    </source>
</evidence>
<dbReference type="InterPro" id="IPR016181">
    <property type="entry name" value="Acyl_CoA_acyltransferase"/>
</dbReference>
<name>A0A0R2NRD2_9LACO</name>
<organism evidence="2 3">
    <name type="scientific">Lactiplantibacillus fabifermentans DSM 21115</name>
    <dbReference type="NCBI Taxonomy" id="1413187"/>
    <lineage>
        <taxon>Bacteria</taxon>
        <taxon>Bacillati</taxon>
        <taxon>Bacillota</taxon>
        <taxon>Bacilli</taxon>
        <taxon>Lactobacillales</taxon>
        <taxon>Lactobacillaceae</taxon>
        <taxon>Lactiplantibacillus</taxon>
    </lineage>
</organism>
<dbReference type="PROSITE" id="PS51186">
    <property type="entry name" value="GNAT"/>
    <property type="match status" value="1"/>
</dbReference>
<sequence length="157" mass="17711">MVLIRRFRKTDATAAVSLIATTLKTSNAVDYSPEYIQATVQRITPAWLMQKAQATHFYVVIADDQLVGTGAIGPFWGSQTESSLFTIFVSPSWQGHGIGNLIMAQLQTDPYYLRAKRIEVPASITGRGFYVHYGYQFKPGVPHPDAEQLYRLEKWRL</sequence>
<dbReference type="SUPFAM" id="SSF55729">
    <property type="entry name" value="Acyl-CoA N-acyltransferases (Nat)"/>
    <property type="match status" value="1"/>
</dbReference>
<keyword evidence="2" id="KW-0808">Transferase</keyword>
<protein>
    <submittedName>
        <fullName evidence="2">Acetyltransferase, GNAT family protein</fullName>
    </submittedName>
</protein>
<dbReference type="Pfam" id="PF13673">
    <property type="entry name" value="Acetyltransf_10"/>
    <property type="match status" value="1"/>
</dbReference>
<dbReference type="Proteomes" id="UP000050920">
    <property type="component" value="Unassembled WGS sequence"/>
</dbReference>
<dbReference type="InterPro" id="IPR000182">
    <property type="entry name" value="GNAT_dom"/>
</dbReference>
<dbReference type="RefSeq" id="WP_024626268.1">
    <property type="nucleotide sequence ID" value="NZ_AYGX02000130.1"/>
</dbReference>
<dbReference type="Gene3D" id="3.40.630.30">
    <property type="match status" value="1"/>
</dbReference>
<dbReference type="GO" id="GO:0016747">
    <property type="term" value="F:acyltransferase activity, transferring groups other than amino-acyl groups"/>
    <property type="evidence" value="ECO:0007669"/>
    <property type="project" value="InterPro"/>
</dbReference>
<reference evidence="2 3" key="1">
    <citation type="journal article" date="2015" name="Genome Announc.">
        <title>Expanding the biotechnology potential of lactobacilli through comparative genomics of 213 strains and associated genera.</title>
        <authorList>
            <person name="Sun Z."/>
            <person name="Harris H.M."/>
            <person name="McCann A."/>
            <person name="Guo C."/>
            <person name="Argimon S."/>
            <person name="Zhang W."/>
            <person name="Yang X."/>
            <person name="Jeffery I.B."/>
            <person name="Cooney J.C."/>
            <person name="Kagawa T.F."/>
            <person name="Liu W."/>
            <person name="Song Y."/>
            <person name="Salvetti E."/>
            <person name="Wrobel A."/>
            <person name="Rasinkangas P."/>
            <person name="Parkhill J."/>
            <person name="Rea M.C."/>
            <person name="O'Sullivan O."/>
            <person name="Ritari J."/>
            <person name="Douillard F.P."/>
            <person name="Paul Ross R."/>
            <person name="Yang R."/>
            <person name="Briner A.E."/>
            <person name="Felis G.E."/>
            <person name="de Vos W.M."/>
            <person name="Barrangou R."/>
            <person name="Klaenhammer T.R."/>
            <person name="Caufield P.W."/>
            <person name="Cui Y."/>
            <person name="Zhang H."/>
            <person name="O'Toole P.W."/>
        </authorList>
    </citation>
    <scope>NUCLEOTIDE SEQUENCE [LARGE SCALE GENOMIC DNA]</scope>
    <source>
        <strain evidence="2 3">DSM 21115</strain>
    </source>
</reference>